<reference evidence="1 2" key="1">
    <citation type="submission" date="2016-11" db="EMBL/GenBank/DDBJ databases">
        <authorList>
            <person name="Jaros S."/>
            <person name="Januszkiewicz K."/>
            <person name="Wedrychowicz H."/>
        </authorList>
    </citation>
    <scope>NUCLEOTIDE SEQUENCE [LARGE SCALE GENOMIC DNA]</scope>
    <source>
        <strain evidence="1 2">DSM 17477</strain>
    </source>
</reference>
<sequence length="114" mass="13848">MAIDEFQKQKVIKLLSEFCNTRVPDRVKDKIKLDFEIIGNNVTLFERRKAYFDETKWSEMKIAQFRYDSDKEKWSLYWLRHIGKWHIYDEIDPATDIQVLIDEVKKDPLCVFWG</sequence>
<dbReference type="InterPro" id="IPR021388">
    <property type="entry name" value="DUF3024"/>
</dbReference>
<dbReference type="STRING" id="1121476.SAMN02745751_03446"/>
<dbReference type="Pfam" id="PF11225">
    <property type="entry name" value="DUF3024"/>
    <property type="match status" value="1"/>
</dbReference>
<protein>
    <recommendedName>
        <fullName evidence="3">DUF3024 domain-containing protein</fullName>
    </recommendedName>
</protein>
<organism evidence="1 2">
    <name type="scientific">Dethiosulfatibacter aminovorans DSM 17477</name>
    <dbReference type="NCBI Taxonomy" id="1121476"/>
    <lineage>
        <taxon>Bacteria</taxon>
        <taxon>Bacillati</taxon>
        <taxon>Bacillota</taxon>
        <taxon>Tissierellia</taxon>
        <taxon>Dethiosulfatibacter</taxon>
    </lineage>
</organism>
<name>A0A1M6ME60_9FIRM</name>
<keyword evidence="2" id="KW-1185">Reference proteome</keyword>
<dbReference type="AlphaFoldDB" id="A0A1M6ME60"/>
<accession>A0A1M6ME60</accession>
<evidence type="ECO:0000313" key="2">
    <source>
        <dbReference type="Proteomes" id="UP000184052"/>
    </source>
</evidence>
<dbReference type="Proteomes" id="UP000184052">
    <property type="component" value="Unassembled WGS sequence"/>
</dbReference>
<dbReference type="EMBL" id="FQZL01000041">
    <property type="protein sequence ID" value="SHJ81738.1"/>
    <property type="molecule type" value="Genomic_DNA"/>
</dbReference>
<gene>
    <name evidence="1" type="ORF">SAMN02745751_03446</name>
</gene>
<dbReference type="RefSeq" id="WP_073050797.1">
    <property type="nucleotide sequence ID" value="NZ_FQZL01000041.1"/>
</dbReference>
<evidence type="ECO:0008006" key="3">
    <source>
        <dbReference type="Google" id="ProtNLM"/>
    </source>
</evidence>
<proteinExistence type="predicted"/>
<evidence type="ECO:0000313" key="1">
    <source>
        <dbReference type="EMBL" id="SHJ81738.1"/>
    </source>
</evidence>